<keyword evidence="7" id="KW-0862">Zinc</keyword>
<dbReference type="GO" id="GO:0050897">
    <property type="term" value="F:cobalt ion binding"/>
    <property type="evidence" value="ECO:0007669"/>
    <property type="project" value="TreeGrafter"/>
</dbReference>
<keyword evidence="10 11" id="KW-0472">Membrane</keyword>
<dbReference type="Gene3D" id="3.30.460.20">
    <property type="entry name" value="CorA soluble domain-like"/>
    <property type="match status" value="1"/>
</dbReference>
<comment type="subcellular location">
    <subcellularLocation>
        <location evidence="1">Cell membrane</location>
        <topology evidence="1">Multi-pass membrane protein</topology>
    </subcellularLocation>
</comment>
<keyword evidence="3" id="KW-0813">Transport</keyword>
<dbReference type="AlphaFoldDB" id="A0A6M8EKT3"/>
<evidence type="ECO:0000313" key="12">
    <source>
        <dbReference type="EMBL" id="QKE29996.1"/>
    </source>
</evidence>
<organism evidence="12 13">
    <name type="scientific">Arcobacter acticola</name>
    <dbReference type="NCBI Taxonomy" id="1849015"/>
    <lineage>
        <taxon>Bacteria</taxon>
        <taxon>Pseudomonadati</taxon>
        <taxon>Campylobacterota</taxon>
        <taxon>Epsilonproteobacteria</taxon>
        <taxon>Campylobacterales</taxon>
        <taxon>Arcobacteraceae</taxon>
        <taxon>Arcobacter</taxon>
    </lineage>
</organism>
<keyword evidence="6 11" id="KW-0812">Transmembrane</keyword>
<feature type="transmembrane region" description="Helical" evidence="11">
    <location>
        <begin position="301"/>
        <end position="321"/>
    </location>
</feature>
<dbReference type="InterPro" id="IPR045861">
    <property type="entry name" value="CorA_cytoplasmic_dom"/>
</dbReference>
<dbReference type="Gene3D" id="1.20.58.340">
    <property type="entry name" value="Magnesium transport protein CorA, transmembrane region"/>
    <property type="match status" value="2"/>
</dbReference>
<dbReference type="RefSeq" id="WP_172128255.1">
    <property type="nucleotide sequence ID" value="NZ_CP042652.1"/>
</dbReference>
<gene>
    <name evidence="12" type="ORF">AACT_2944</name>
</gene>
<reference evidence="12 13" key="1">
    <citation type="submission" date="2019-08" db="EMBL/GenBank/DDBJ databases">
        <title>Complete genome sequence of Arcobacter acticola.</title>
        <authorList>
            <person name="Miller W."/>
        </authorList>
    </citation>
    <scope>NUCLEOTIDE SEQUENCE [LARGE SCALE GENOMIC DNA]</scope>
    <source>
        <strain evidence="12 13">KCTC 52212</strain>
    </source>
</reference>
<dbReference type="GO" id="GO:0000287">
    <property type="term" value="F:magnesium ion binding"/>
    <property type="evidence" value="ECO:0007669"/>
    <property type="project" value="TreeGrafter"/>
</dbReference>
<dbReference type="PANTHER" id="PTHR46494">
    <property type="entry name" value="CORA FAMILY METAL ION TRANSPORTER (EUROFUNG)"/>
    <property type="match status" value="1"/>
</dbReference>
<dbReference type="InterPro" id="IPR045863">
    <property type="entry name" value="CorA_TM1_TM2"/>
</dbReference>
<evidence type="ECO:0000256" key="11">
    <source>
        <dbReference type="SAM" id="Phobius"/>
    </source>
</evidence>
<feature type="transmembrane region" description="Helical" evidence="11">
    <location>
        <begin position="267"/>
        <end position="289"/>
    </location>
</feature>
<comment type="similarity">
    <text evidence="2">Belongs to the CorA metal ion transporter (MIT) (TC 1.A.35) family.</text>
</comment>
<dbReference type="GO" id="GO:0005886">
    <property type="term" value="C:plasma membrane"/>
    <property type="evidence" value="ECO:0007669"/>
    <property type="project" value="UniProtKB-SubCell"/>
</dbReference>
<dbReference type="KEGG" id="paco:AACT_2944"/>
<keyword evidence="9" id="KW-0406">Ion transport</keyword>
<dbReference type="SUPFAM" id="SSF143865">
    <property type="entry name" value="CorA soluble domain-like"/>
    <property type="match status" value="1"/>
</dbReference>
<dbReference type="CDD" id="cd12833">
    <property type="entry name" value="ZntB-like_1"/>
    <property type="match status" value="1"/>
</dbReference>
<dbReference type="NCBIfam" id="NF007092">
    <property type="entry name" value="PRK09546.1"/>
    <property type="match status" value="1"/>
</dbReference>
<evidence type="ECO:0000256" key="6">
    <source>
        <dbReference type="ARBA" id="ARBA00022692"/>
    </source>
</evidence>
<protein>
    <submittedName>
        <fullName evidence="12">Zinc transporter (EcCorA_ZntB-like family)</fullName>
    </submittedName>
</protein>
<dbReference type="GO" id="GO:0015095">
    <property type="term" value="F:magnesium ion transmembrane transporter activity"/>
    <property type="evidence" value="ECO:0007669"/>
    <property type="project" value="TreeGrafter"/>
</dbReference>
<evidence type="ECO:0000256" key="9">
    <source>
        <dbReference type="ARBA" id="ARBA00023065"/>
    </source>
</evidence>
<evidence type="ECO:0000313" key="13">
    <source>
        <dbReference type="Proteomes" id="UP000503483"/>
    </source>
</evidence>
<evidence type="ECO:0000256" key="8">
    <source>
        <dbReference type="ARBA" id="ARBA00022989"/>
    </source>
</evidence>
<evidence type="ECO:0000256" key="7">
    <source>
        <dbReference type="ARBA" id="ARBA00022833"/>
    </source>
</evidence>
<sequence>MQDNIATRNPVQAYLLDKQGNAQELTYEEIDTVDKSDKILWLHFDYTSPEAIDWITNKSYIDSIAIDALLTEETRPRTTILGDALLIALRGVNLNPNSKPEDMVSVRLYVSATLIISTRRRNLLSIGELITSLKKGTGPKSASEFLIDLTYRITDRMEEIIDQIEDRADYLEENIIDSSDIKFRNEILAIRRESIILRRYLFPQKEAMNKLYHDKITWINEYERLQLRETNDQLIRHIEELDTIRDKVALIQEELSNMLSDQMNKKMYVLSIISAIFLPLSFLTGLLGINIGGIPGAENQNAFNIFSLILIAIVSFQYWIFKKKKWI</sequence>
<accession>A0A6M8EKT3</accession>
<dbReference type="Pfam" id="PF01544">
    <property type="entry name" value="CorA"/>
    <property type="match status" value="1"/>
</dbReference>
<dbReference type="SUPFAM" id="SSF144083">
    <property type="entry name" value="Magnesium transport protein CorA, transmembrane region"/>
    <property type="match status" value="1"/>
</dbReference>
<evidence type="ECO:0000256" key="10">
    <source>
        <dbReference type="ARBA" id="ARBA00023136"/>
    </source>
</evidence>
<dbReference type="GO" id="GO:0015087">
    <property type="term" value="F:cobalt ion transmembrane transporter activity"/>
    <property type="evidence" value="ECO:0007669"/>
    <property type="project" value="TreeGrafter"/>
</dbReference>
<keyword evidence="4" id="KW-1003">Cell membrane</keyword>
<evidence type="ECO:0000256" key="4">
    <source>
        <dbReference type="ARBA" id="ARBA00022475"/>
    </source>
</evidence>
<dbReference type="PANTHER" id="PTHR46494:SF3">
    <property type="entry name" value="ZINC TRANSPORT PROTEIN ZNTB"/>
    <property type="match status" value="1"/>
</dbReference>
<proteinExistence type="inferred from homology"/>
<evidence type="ECO:0000256" key="1">
    <source>
        <dbReference type="ARBA" id="ARBA00004651"/>
    </source>
</evidence>
<name>A0A6M8EKT3_9BACT</name>
<keyword evidence="5" id="KW-0997">Cell inner membrane</keyword>
<evidence type="ECO:0000256" key="3">
    <source>
        <dbReference type="ARBA" id="ARBA00022448"/>
    </source>
</evidence>
<keyword evidence="13" id="KW-1185">Reference proteome</keyword>
<dbReference type="InterPro" id="IPR002523">
    <property type="entry name" value="MgTranspt_CorA/ZnTranspt_ZntB"/>
</dbReference>
<evidence type="ECO:0000256" key="2">
    <source>
        <dbReference type="ARBA" id="ARBA00009765"/>
    </source>
</evidence>
<evidence type="ECO:0000256" key="5">
    <source>
        <dbReference type="ARBA" id="ARBA00022519"/>
    </source>
</evidence>
<dbReference type="EMBL" id="CP042652">
    <property type="protein sequence ID" value="QKE29996.1"/>
    <property type="molecule type" value="Genomic_DNA"/>
</dbReference>
<keyword evidence="8 11" id="KW-1133">Transmembrane helix</keyword>
<dbReference type="Proteomes" id="UP000503483">
    <property type="component" value="Chromosome"/>
</dbReference>